<sequence length="521" mass="55759">MTYNNTYQNGGLGLPGAGFASRGKANGLKRLSVAAPKLGSLSEDHVDNAPTPPRTSRSHLLAGLRTQPKTPSVPSSAPYNQTQHNFGMDNSRYAYQHNGPGNGNNAPYTAIGSSFPSSYGVNAGQQFYTLPEQVLAPPPLEMEDEDPQMMAQMLATKQMLALRQQALQQQLASLTSQQFGNMNLTGNMRHSQHMYPQTPVTPQLGTYQQQLMNNLQPVVQEVPGQPGIYLVYNPMTGQTTYAADTSMQQEPQLANSPPPPTPSHSVSNFNLDGRTQSPATSGSPFGSRSISPPKKTPSPPQNVEPLPPPSANAFRRGHHKKVSSLALNNTTFIADGPKSAFIPRSHATPPTPVTGTFGPGQSRAGEHPIRQPRGPPSWEELVSLPTTKFPGSKNFATRQRRQALSSLVRAGLERRVRPGSGSAGSMTPVSETELTFSIPSDDNDSDSGRSGSALSAKLSLGSLRAVANGAIGSERKASKERLSPVSSDAEELSKPMPEQRRARAPLLALANAAEKRKSGFY</sequence>
<feature type="region of interest" description="Disordered" evidence="1">
    <location>
        <begin position="247"/>
        <end position="318"/>
    </location>
</feature>
<dbReference type="AlphaFoldDB" id="A0A9P4NFJ2"/>
<proteinExistence type="predicted"/>
<organism evidence="2 3">
    <name type="scientific">Tothia fuscella</name>
    <dbReference type="NCBI Taxonomy" id="1048955"/>
    <lineage>
        <taxon>Eukaryota</taxon>
        <taxon>Fungi</taxon>
        <taxon>Dikarya</taxon>
        <taxon>Ascomycota</taxon>
        <taxon>Pezizomycotina</taxon>
        <taxon>Dothideomycetes</taxon>
        <taxon>Pleosporomycetidae</taxon>
        <taxon>Venturiales</taxon>
        <taxon>Cylindrosympodiaceae</taxon>
        <taxon>Tothia</taxon>
    </lineage>
</organism>
<feature type="compositionally biased region" description="Polar residues" evidence="1">
    <location>
        <begin position="268"/>
        <end position="290"/>
    </location>
</feature>
<feature type="compositionally biased region" description="Polar residues" evidence="1">
    <location>
        <begin position="423"/>
        <end position="438"/>
    </location>
</feature>
<feature type="compositionally biased region" description="Basic and acidic residues" evidence="1">
    <location>
        <begin position="491"/>
        <end position="501"/>
    </location>
</feature>
<feature type="region of interest" description="Disordered" evidence="1">
    <location>
        <begin position="470"/>
        <end position="507"/>
    </location>
</feature>
<evidence type="ECO:0000256" key="1">
    <source>
        <dbReference type="SAM" id="MobiDB-lite"/>
    </source>
</evidence>
<feature type="region of interest" description="Disordered" evidence="1">
    <location>
        <begin position="409"/>
        <end position="458"/>
    </location>
</feature>
<comment type="caution">
    <text evidence="2">The sequence shown here is derived from an EMBL/GenBank/DDBJ whole genome shotgun (WGS) entry which is preliminary data.</text>
</comment>
<feature type="compositionally biased region" description="Polar residues" evidence="1">
    <location>
        <begin position="67"/>
        <end position="78"/>
    </location>
</feature>
<reference evidence="2" key="1">
    <citation type="journal article" date="2020" name="Stud. Mycol.">
        <title>101 Dothideomycetes genomes: a test case for predicting lifestyles and emergence of pathogens.</title>
        <authorList>
            <person name="Haridas S."/>
            <person name="Albert R."/>
            <person name="Binder M."/>
            <person name="Bloem J."/>
            <person name="Labutti K."/>
            <person name="Salamov A."/>
            <person name="Andreopoulos B."/>
            <person name="Baker S."/>
            <person name="Barry K."/>
            <person name="Bills G."/>
            <person name="Bluhm B."/>
            <person name="Cannon C."/>
            <person name="Castanera R."/>
            <person name="Culley D."/>
            <person name="Daum C."/>
            <person name="Ezra D."/>
            <person name="Gonzalez J."/>
            <person name="Henrissat B."/>
            <person name="Kuo A."/>
            <person name="Liang C."/>
            <person name="Lipzen A."/>
            <person name="Lutzoni F."/>
            <person name="Magnuson J."/>
            <person name="Mondo S."/>
            <person name="Nolan M."/>
            <person name="Ohm R."/>
            <person name="Pangilinan J."/>
            <person name="Park H.-J."/>
            <person name="Ramirez L."/>
            <person name="Alfaro M."/>
            <person name="Sun H."/>
            <person name="Tritt A."/>
            <person name="Yoshinaga Y."/>
            <person name="Zwiers L.-H."/>
            <person name="Turgeon B."/>
            <person name="Goodwin S."/>
            <person name="Spatafora J."/>
            <person name="Crous P."/>
            <person name="Grigoriev I."/>
        </authorList>
    </citation>
    <scope>NUCLEOTIDE SEQUENCE</scope>
    <source>
        <strain evidence="2">CBS 130266</strain>
    </source>
</reference>
<keyword evidence="3" id="KW-1185">Reference proteome</keyword>
<dbReference type="Proteomes" id="UP000800235">
    <property type="component" value="Unassembled WGS sequence"/>
</dbReference>
<evidence type="ECO:0000313" key="2">
    <source>
        <dbReference type="EMBL" id="KAF2418512.1"/>
    </source>
</evidence>
<feature type="region of interest" description="Disordered" evidence="1">
    <location>
        <begin position="338"/>
        <end position="377"/>
    </location>
</feature>
<gene>
    <name evidence="2" type="ORF">EJ08DRAFT_54344</name>
</gene>
<feature type="compositionally biased region" description="Basic and acidic residues" evidence="1">
    <location>
        <begin position="473"/>
        <end position="482"/>
    </location>
</feature>
<name>A0A9P4NFJ2_9PEZI</name>
<protein>
    <submittedName>
        <fullName evidence="2">Uncharacterized protein</fullName>
    </submittedName>
</protein>
<feature type="compositionally biased region" description="Low complexity" evidence="1">
    <location>
        <begin position="448"/>
        <end position="458"/>
    </location>
</feature>
<feature type="compositionally biased region" description="Pro residues" evidence="1">
    <location>
        <begin position="294"/>
        <end position="310"/>
    </location>
</feature>
<feature type="region of interest" description="Disordered" evidence="1">
    <location>
        <begin position="41"/>
        <end position="78"/>
    </location>
</feature>
<dbReference type="OrthoDB" id="4092340at2759"/>
<dbReference type="EMBL" id="MU007127">
    <property type="protein sequence ID" value="KAF2418512.1"/>
    <property type="molecule type" value="Genomic_DNA"/>
</dbReference>
<evidence type="ECO:0000313" key="3">
    <source>
        <dbReference type="Proteomes" id="UP000800235"/>
    </source>
</evidence>
<accession>A0A9P4NFJ2</accession>